<evidence type="ECO:0000256" key="1">
    <source>
        <dbReference type="ARBA" id="ARBA00001933"/>
    </source>
</evidence>
<keyword evidence="5 7" id="KW-0456">Lyase</keyword>
<evidence type="ECO:0000256" key="5">
    <source>
        <dbReference type="ARBA" id="ARBA00023239"/>
    </source>
</evidence>
<dbReference type="CDD" id="cd06450">
    <property type="entry name" value="DOPA_deC_like"/>
    <property type="match status" value="1"/>
</dbReference>
<dbReference type="GO" id="GO:0005737">
    <property type="term" value="C:cytoplasm"/>
    <property type="evidence" value="ECO:0007669"/>
    <property type="project" value="TreeGrafter"/>
</dbReference>
<dbReference type="InterPro" id="IPR021115">
    <property type="entry name" value="Pyridoxal-P_BS"/>
</dbReference>
<evidence type="ECO:0000256" key="7">
    <source>
        <dbReference type="RuleBase" id="RU000382"/>
    </source>
</evidence>
<evidence type="ECO:0000256" key="3">
    <source>
        <dbReference type="ARBA" id="ARBA00022793"/>
    </source>
</evidence>
<organism evidence="8">
    <name type="scientific">Saccoglossus kowalevskii</name>
    <name type="common">Acorn worm</name>
    <dbReference type="NCBI Taxonomy" id="10224"/>
    <lineage>
        <taxon>Eukaryota</taxon>
        <taxon>Metazoa</taxon>
        <taxon>Hemichordata</taxon>
        <taxon>Enteropneusta</taxon>
        <taxon>Harrimaniidae</taxon>
        <taxon>Saccoglossus</taxon>
    </lineage>
</organism>
<dbReference type="Gene3D" id="1.20.1340.10">
    <property type="entry name" value="dopa decarboxylase, N-terminal domain"/>
    <property type="match status" value="1"/>
</dbReference>
<evidence type="ECO:0000256" key="6">
    <source>
        <dbReference type="PIRSR" id="PIRSR602129-50"/>
    </source>
</evidence>
<dbReference type="InterPro" id="IPR010977">
    <property type="entry name" value="Aromatic_deC"/>
</dbReference>
<dbReference type="PROSITE" id="PS00392">
    <property type="entry name" value="DDC_GAD_HDC_YDC"/>
    <property type="match status" value="1"/>
</dbReference>
<dbReference type="GO" id="GO:0030170">
    <property type="term" value="F:pyridoxal phosphate binding"/>
    <property type="evidence" value="ECO:0007669"/>
    <property type="project" value="InterPro"/>
</dbReference>
<dbReference type="OrthoDB" id="639767at2759"/>
<dbReference type="Gene3D" id="3.90.1150.10">
    <property type="entry name" value="Aspartate Aminotransferase, domain 1"/>
    <property type="match status" value="1"/>
</dbReference>
<dbReference type="GO" id="GO:0019752">
    <property type="term" value="P:carboxylic acid metabolic process"/>
    <property type="evidence" value="ECO:0007669"/>
    <property type="project" value="InterPro"/>
</dbReference>
<comment type="similarity">
    <text evidence="2 7">Belongs to the group II decarboxylase family.</text>
</comment>
<comment type="cofactor">
    <cofactor evidence="1 6 7">
        <name>pyridoxal 5'-phosphate</name>
        <dbReference type="ChEBI" id="CHEBI:597326"/>
    </cofactor>
</comment>
<sequence length="558" mass="62746">MNATEFKRHGKEMVDYIIHYLQTVEHRRVTPDVKPGYMRKLLPSKAPEKPERWESIFSDIERVIMPGITHWQHPRFHAYFPAGNAYPSILGDMLSDAIGCIGFSWAASPACTELETIVLDWVGRMIGLPRHLLSLSDGARGGGVIQGSASECILVSLLAARTEAMRKLKCLHPDIDEYVLLSKLVAYCSTQTHSSAEKAGRIAYVRMRLLPTDDKGSLRGKTVDEAMKRDKKNGLIPIYVCGTLGTTASCAFDNLKEIGYVCIKNNTWFHVDAAYAGSAFICPEFRYLLEGIEYVTSLNINPNKWMLVNFDCSLMWIKDRSLLINAFDVDPVYLRHENAGVAIDYRHWGIPLSRRFRSLKIWFVVRSYGVDGLRKYIRNHVKLAKKFEALVLTDSRFEVIGDVVMGLVCFRLKGRNALTENLVKTINASGRIHITPASLGDMYIIRFALCHEHACEADVVIAWKIIVEITDDLLNVSDVTSHCHGGARHATPSASRFIPSRVMSGAQQAESSSLELEKKMNIFPWKFQLSRFAGLACASLSCRRRSKKSQIVPKPSFV</sequence>
<protein>
    <submittedName>
        <fullName evidence="8">Aromatic l-amino acid decarboxylase-like 235</fullName>
    </submittedName>
</protein>
<proteinExistence type="evidence at transcript level"/>
<dbReference type="FunFam" id="1.20.1340.10:FF:000001">
    <property type="entry name" value="Histidine decarboxylase"/>
    <property type="match status" value="1"/>
</dbReference>
<dbReference type="GO" id="GO:0016831">
    <property type="term" value="F:carboxy-lyase activity"/>
    <property type="evidence" value="ECO:0007669"/>
    <property type="project" value="UniProtKB-KW"/>
</dbReference>
<dbReference type="InterPro" id="IPR015424">
    <property type="entry name" value="PyrdxlP-dep_Trfase"/>
</dbReference>
<evidence type="ECO:0000256" key="4">
    <source>
        <dbReference type="ARBA" id="ARBA00022898"/>
    </source>
</evidence>
<dbReference type="InterPro" id="IPR002129">
    <property type="entry name" value="PyrdxlP-dep_de-COase"/>
</dbReference>
<feature type="modified residue" description="N6-(pyridoxal phosphate)lysine" evidence="6">
    <location>
        <position position="304"/>
    </location>
</feature>
<dbReference type="PRINTS" id="PR00800">
    <property type="entry name" value="YHDCRBOXLASE"/>
</dbReference>
<dbReference type="AlphaFoldDB" id="A0A0U2UN19"/>
<dbReference type="InterPro" id="IPR015422">
    <property type="entry name" value="PyrdxlP-dep_Trfase_small"/>
</dbReference>
<dbReference type="GO" id="GO:0006520">
    <property type="term" value="P:amino acid metabolic process"/>
    <property type="evidence" value="ECO:0007669"/>
    <property type="project" value="InterPro"/>
</dbReference>
<dbReference type="EMBL" id="KU175612">
    <property type="protein sequence ID" value="ALR88557.1"/>
    <property type="molecule type" value="mRNA"/>
</dbReference>
<keyword evidence="3" id="KW-0210">Decarboxylase</keyword>
<reference evidence="8" key="1">
    <citation type="journal article" date="2015" name="Nature">
        <title>Hemichordate genomes and deuterostome origins.</title>
        <authorList>
            <person name="Simakov O."/>
            <person name="Kawashima T."/>
            <person name="Marletaz F."/>
            <person name="Jenkins J."/>
            <person name="Koyanagi R."/>
            <person name="Mitros T."/>
            <person name="Hisata K."/>
            <person name="Bredeson J."/>
            <person name="Shoguchi E."/>
            <person name="Gyoja F."/>
            <person name="Yue J.X."/>
            <person name="Chen Y.C."/>
            <person name="Freeman R.M.Jr."/>
            <person name="Sasaki A."/>
            <person name="Hikosaka-Katayama T."/>
            <person name="Sato A."/>
            <person name="Fujie M."/>
            <person name="Baughman K.W."/>
            <person name="Levine J."/>
            <person name="Gonzalez P."/>
            <person name="Cameron C."/>
            <person name="Fritzenwanker J.H."/>
            <person name="Pani A.M."/>
            <person name="Goto H."/>
            <person name="Kanda M."/>
            <person name="Arakaki N."/>
            <person name="Yamasaki S."/>
            <person name="Qu J."/>
            <person name="Cree A."/>
            <person name="Ding Y."/>
            <person name="Dinh H.H."/>
            <person name="Dugan S."/>
            <person name="Holder M."/>
            <person name="Jhangiani S.N."/>
            <person name="Kovar C.L."/>
            <person name="Lee S.L."/>
            <person name="Lewis L.R."/>
            <person name="Morton D."/>
            <person name="Nazareth L.V."/>
            <person name="Okwuonu G."/>
            <person name="Santibanez J."/>
            <person name="Chen R."/>
            <person name="Richards S."/>
            <person name="Muzny D.M."/>
            <person name="Gillis A."/>
            <person name="Peshkin L."/>
            <person name="Wu M."/>
            <person name="Humphreys T."/>
            <person name="Su Y.H."/>
            <person name="Putnam N.H."/>
            <person name="Schmutz J."/>
            <person name="Fujiyama A."/>
            <person name="Yu J.K."/>
            <person name="Tagawa K."/>
            <person name="Worley K.C."/>
            <person name="Gibbs R.A."/>
            <person name="Kirschner M.W."/>
            <person name="Lowe C.J."/>
            <person name="Satoh N."/>
            <person name="Rokhsar D.S."/>
            <person name="Gerhart J."/>
        </authorList>
    </citation>
    <scope>NUCLEOTIDE SEQUENCE</scope>
</reference>
<dbReference type="PANTHER" id="PTHR11999:SF70">
    <property type="entry name" value="MIP05841P"/>
    <property type="match status" value="1"/>
</dbReference>
<dbReference type="InterPro" id="IPR015421">
    <property type="entry name" value="PyrdxlP-dep_Trfase_major"/>
</dbReference>
<accession>A0A0U2UN19</accession>
<dbReference type="Pfam" id="PF00282">
    <property type="entry name" value="Pyridoxal_deC"/>
    <property type="match status" value="1"/>
</dbReference>
<dbReference type="FunFam" id="3.40.640.10:FF:000025">
    <property type="entry name" value="Histidine decarboxylase"/>
    <property type="match status" value="1"/>
</dbReference>
<dbReference type="Gene3D" id="3.40.640.10">
    <property type="entry name" value="Type I PLP-dependent aspartate aminotransferase-like (Major domain)"/>
    <property type="match status" value="1"/>
</dbReference>
<dbReference type="SUPFAM" id="SSF53383">
    <property type="entry name" value="PLP-dependent transferases"/>
    <property type="match status" value="1"/>
</dbReference>
<evidence type="ECO:0000313" key="8">
    <source>
        <dbReference type="EMBL" id="ALR88557.1"/>
    </source>
</evidence>
<name>A0A0U2UN19_SACKO</name>
<dbReference type="PANTHER" id="PTHR11999">
    <property type="entry name" value="GROUP II PYRIDOXAL-5-PHOSPHATE DECARBOXYLASE"/>
    <property type="match status" value="1"/>
</dbReference>
<evidence type="ECO:0000256" key="2">
    <source>
        <dbReference type="ARBA" id="ARBA00009533"/>
    </source>
</evidence>
<keyword evidence="4 6" id="KW-0663">Pyridoxal phosphate</keyword>